<comment type="caution">
    <text evidence="4">The sequence shown here is derived from an EMBL/GenBank/DDBJ whole genome shotgun (WGS) entry which is preliminary data.</text>
</comment>
<name>A0A4P5PBG5_9ENTE</name>
<dbReference type="AlphaFoldDB" id="A0A4P5PBG5"/>
<sequence length="163" mass="18102">MKQATEQEVYPLLEELNIPYEKVAHQAVYTVAEIDFSINGTEVKNLLMKSKKSGRFYFVICPSEKRLNIKALAQALGEKQLSFASADELMALLGLTPGSVTPLALPHDDKRKVTVVIDLSIDQQANIGFHPNTNTATLVLAFGDFQRYLTALNRTPIYAMISD</sequence>
<keyword evidence="2" id="KW-0648">Protein biosynthesis</keyword>
<dbReference type="PANTHER" id="PTHR31423:SF3">
    <property type="entry name" value="PROLYL-TRNA SYNTHETASE ASSOCIATED DOMAIN-CONTAINING PROTEIN 1-RELATED"/>
    <property type="match status" value="1"/>
</dbReference>
<dbReference type="RefSeq" id="WP_146623908.1">
    <property type="nucleotide sequence ID" value="NZ_BJCC01000034.1"/>
</dbReference>
<evidence type="ECO:0000259" key="3">
    <source>
        <dbReference type="Pfam" id="PF04073"/>
    </source>
</evidence>
<feature type="domain" description="YbaK/aminoacyl-tRNA synthetase-associated" evidence="3">
    <location>
        <begin position="40"/>
        <end position="147"/>
    </location>
</feature>
<dbReference type="InterPro" id="IPR007214">
    <property type="entry name" value="YbaK/aa-tRNA-synth-assoc-dom"/>
</dbReference>
<dbReference type="Proteomes" id="UP000290567">
    <property type="component" value="Unassembled WGS sequence"/>
</dbReference>
<dbReference type="OrthoDB" id="9798587at2"/>
<evidence type="ECO:0000256" key="1">
    <source>
        <dbReference type="ARBA" id="ARBA00010201"/>
    </source>
</evidence>
<dbReference type="EMBL" id="BJCC01000034">
    <property type="protein sequence ID" value="GCF95525.1"/>
    <property type="molecule type" value="Genomic_DNA"/>
</dbReference>
<gene>
    <name evidence="4" type="ORF">NRIC_34160</name>
</gene>
<dbReference type="GO" id="GO:0006412">
    <property type="term" value="P:translation"/>
    <property type="evidence" value="ECO:0007669"/>
    <property type="project" value="UniProtKB-KW"/>
</dbReference>
<evidence type="ECO:0000313" key="5">
    <source>
        <dbReference type="Proteomes" id="UP000290567"/>
    </source>
</evidence>
<dbReference type="SUPFAM" id="SSF55826">
    <property type="entry name" value="YbaK/ProRS associated domain"/>
    <property type="match status" value="1"/>
</dbReference>
<dbReference type="Gene3D" id="3.90.960.10">
    <property type="entry name" value="YbaK/aminoacyl-tRNA synthetase-associated domain"/>
    <property type="match status" value="1"/>
</dbReference>
<dbReference type="Pfam" id="PF04073">
    <property type="entry name" value="tRNA_edit"/>
    <property type="match status" value="1"/>
</dbReference>
<reference evidence="5" key="1">
    <citation type="submission" date="2019-02" db="EMBL/GenBank/DDBJ databases">
        <title>Draft genome sequence of Enterococcus sp. Gos25-1.</title>
        <authorList>
            <person name="Tanaka N."/>
            <person name="Shiwa Y."/>
            <person name="Fujita N."/>
        </authorList>
    </citation>
    <scope>NUCLEOTIDE SEQUENCE [LARGE SCALE GENOMIC DNA]</scope>
    <source>
        <strain evidence="5">Gos25-1</strain>
    </source>
</reference>
<dbReference type="CDD" id="cd04335">
    <property type="entry name" value="PrdX_deacylase"/>
    <property type="match status" value="1"/>
</dbReference>
<proteinExistence type="inferred from homology"/>
<dbReference type="InterPro" id="IPR040285">
    <property type="entry name" value="ProX/PRXD1"/>
</dbReference>
<dbReference type="PANTHER" id="PTHR31423">
    <property type="entry name" value="YBAK DOMAIN-CONTAINING PROTEIN"/>
    <property type="match status" value="1"/>
</dbReference>
<evidence type="ECO:0000256" key="2">
    <source>
        <dbReference type="ARBA" id="ARBA00022917"/>
    </source>
</evidence>
<organism evidence="4 5">
    <name type="scientific">Enterococcus florum</name>
    <dbReference type="NCBI Taxonomy" id="2480627"/>
    <lineage>
        <taxon>Bacteria</taxon>
        <taxon>Bacillati</taxon>
        <taxon>Bacillota</taxon>
        <taxon>Bacilli</taxon>
        <taxon>Lactobacillales</taxon>
        <taxon>Enterococcaceae</taxon>
        <taxon>Enterococcus</taxon>
    </lineage>
</organism>
<protein>
    <submittedName>
        <fullName evidence="4">Prolyl-tRNA editing protein</fullName>
    </submittedName>
</protein>
<comment type="similarity">
    <text evidence="1">Belongs to the PRORSD1 family.</text>
</comment>
<keyword evidence="5" id="KW-1185">Reference proteome</keyword>
<dbReference type="GO" id="GO:0002161">
    <property type="term" value="F:aminoacyl-tRNA deacylase activity"/>
    <property type="evidence" value="ECO:0007669"/>
    <property type="project" value="InterPro"/>
</dbReference>
<dbReference type="InterPro" id="IPR036754">
    <property type="entry name" value="YbaK/aa-tRNA-synt-asso_dom_sf"/>
</dbReference>
<evidence type="ECO:0000313" key="4">
    <source>
        <dbReference type="EMBL" id="GCF95525.1"/>
    </source>
</evidence>
<accession>A0A4P5PBG5</accession>